<evidence type="ECO:0000256" key="7">
    <source>
        <dbReference type="SAM" id="Phobius"/>
    </source>
</evidence>
<dbReference type="InterPro" id="IPR038770">
    <property type="entry name" value="Na+/solute_symporter_sf"/>
</dbReference>
<feature type="transmembrane region" description="Helical" evidence="7">
    <location>
        <begin position="86"/>
        <end position="106"/>
    </location>
</feature>
<feature type="transmembrane region" description="Helical" evidence="7">
    <location>
        <begin position="351"/>
        <end position="371"/>
    </location>
</feature>
<organism evidence="9 10">
    <name type="scientific">Virgibacillus phasianinus</name>
    <dbReference type="NCBI Taxonomy" id="2017483"/>
    <lineage>
        <taxon>Bacteria</taxon>
        <taxon>Bacillati</taxon>
        <taxon>Bacillota</taxon>
        <taxon>Bacilli</taxon>
        <taxon>Bacillales</taxon>
        <taxon>Bacillaceae</taxon>
        <taxon>Virgibacillus</taxon>
    </lineage>
</organism>
<keyword evidence="3" id="KW-0813">Transport</keyword>
<feature type="transmembrane region" description="Helical" evidence="7">
    <location>
        <begin position="112"/>
        <end position="134"/>
    </location>
</feature>
<dbReference type="Pfam" id="PF00999">
    <property type="entry name" value="Na_H_Exchanger"/>
    <property type="match status" value="1"/>
</dbReference>
<dbReference type="EMBL" id="CP022315">
    <property type="protein sequence ID" value="ASK64398.1"/>
    <property type="molecule type" value="Genomic_DNA"/>
</dbReference>
<feature type="transmembrane region" description="Helical" evidence="7">
    <location>
        <begin position="6"/>
        <end position="28"/>
    </location>
</feature>
<evidence type="ECO:0000256" key="5">
    <source>
        <dbReference type="ARBA" id="ARBA00022989"/>
    </source>
</evidence>
<name>A0A220U8D0_9BACI</name>
<dbReference type="KEGG" id="vil:CFK37_12315"/>
<feature type="transmembrane region" description="Helical" evidence="7">
    <location>
        <begin position="325"/>
        <end position="345"/>
    </location>
</feature>
<gene>
    <name evidence="9" type="ORF">CFK37_12315</name>
</gene>
<evidence type="ECO:0000256" key="1">
    <source>
        <dbReference type="ARBA" id="ARBA00004141"/>
    </source>
</evidence>
<feature type="transmembrane region" description="Helical" evidence="7">
    <location>
        <begin position="293"/>
        <end position="313"/>
    </location>
</feature>
<proteinExistence type="inferred from homology"/>
<sequence length="394" mass="42471">MNWLSEFPTLLGAGLVLLGIFVLGFVALKTKFPSVILYILMGIVLAGLLNHNSILHFSSEVAIVLMFFLLGLEFSTKRLGAIAKKIWSSGLLDVGLSLVVTMFIAFGFGMDWFNAFLIGGITYATSSSITAKLLDDKGRMANAETEFVLGILIFEDLIAPVIVAILIALSSGESFTGNDLLILFGKIVGLALLAIILGKTVFKRFERFLLRIDDEDFKFALLVGISISFGGLALYLGLSEVLGAFLAGVMLAEIGKIERVESTVTPIKNLMLPTFFVYFGTTIDIGSGIPMPLLLITLLIWSVVAKILVGMVGGKLYGLSKRVSLRAGLSICARGEFSVVIASVALGSIKVFGGIYIIFSAFIGMLLFSYANKITYKIYGKPVKKKKDLKVPGS</sequence>
<reference evidence="9 10" key="1">
    <citation type="submission" date="2017-07" db="EMBL/GenBank/DDBJ databases">
        <title>Virgibacillus sp. LM2416.</title>
        <authorList>
            <person name="Tak E.J."/>
            <person name="Bae J.-W."/>
        </authorList>
    </citation>
    <scope>NUCLEOTIDE SEQUENCE [LARGE SCALE GENOMIC DNA]</scope>
    <source>
        <strain evidence="9 10">LM2416</strain>
    </source>
</reference>
<feature type="transmembrane region" description="Helical" evidence="7">
    <location>
        <begin position="35"/>
        <end position="51"/>
    </location>
</feature>
<comment type="subcellular location">
    <subcellularLocation>
        <location evidence="1">Membrane</location>
        <topology evidence="1">Multi-pass membrane protein</topology>
    </subcellularLocation>
</comment>
<evidence type="ECO:0000256" key="3">
    <source>
        <dbReference type="ARBA" id="ARBA00022448"/>
    </source>
</evidence>
<feature type="domain" description="Cation/H+ exchanger transmembrane" evidence="8">
    <location>
        <begin position="20"/>
        <end position="368"/>
    </location>
</feature>
<evidence type="ECO:0000313" key="10">
    <source>
        <dbReference type="Proteomes" id="UP000198312"/>
    </source>
</evidence>
<feature type="transmembrane region" description="Helical" evidence="7">
    <location>
        <begin position="57"/>
        <end position="74"/>
    </location>
</feature>
<keyword evidence="4 7" id="KW-0812">Transmembrane</keyword>
<protein>
    <submittedName>
        <fullName evidence="9">Sodium:proton exchanger</fullName>
    </submittedName>
</protein>
<keyword evidence="10" id="KW-1185">Reference proteome</keyword>
<dbReference type="Proteomes" id="UP000198312">
    <property type="component" value="Chromosome"/>
</dbReference>
<evidence type="ECO:0000313" key="9">
    <source>
        <dbReference type="EMBL" id="ASK64398.1"/>
    </source>
</evidence>
<evidence type="ECO:0000256" key="2">
    <source>
        <dbReference type="ARBA" id="ARBA00005551"/>
    </source>
</evidence>
<dbReference type="PANTHER" id="PTHR42751">
    <property type="entry name" value="SODIUM/HYDROGEN EXCHANGER FAMILY/TRKA DOMAIN PROTEIN"/>
    <property type="match status" value="1"/>
</dbReference>
<dbReference type="Gene3D" id="1.20.1530.20">
    <property type="match status" value="1"/>
</dbReference>
<evidence type="ECO:0000256" key="6">
    <source>
        <dbReference type="ARBA" id="ARBA00023136"/>
    </source>
</evidence>
<feature type="transmembrane region" description="Helical" evidence="7">
    <location>
        <begin position="219"/>
        <end position="238"/>
    </location>
</feature>
<keyword evidence="5 7" id="KW-1133">Transmembrane helix</keyword>
<dbReference type="GO" id="GO:0015297">
    <property type="term" value="F:antiporter activity"/>
    <property type="evidence" value="ECO:0007669"/>
    <property type="project" value="InterPro"/>
</dbReference>
<dbReference type="PANTHER" id="PTHR42751:SF3">
    <property type="entry name" value="SODIUM_GLUTAMATE SYMPORTER"/>
    <property type="match status" value="1"/>
</dbReference>
<evidence type="ECO:0000256" key="4">
    <source>
        <dbReference type="ARBA" id="ARBA00022692"/>
    </source>
</evidence>
<comment type="similarity">
    <text evidence="2">Belongs to the monovalent cation:proton antiporter 2 (CPA2) transporter (TC 2.A.37) family.</text>
</comment>
<feature type="transmembrane region" description="Helical" evidence="7">
    <location>
        <begin position="146"/>
        <end position="168"/>
    </location>
</feature>
<feature type="transmembrane region" description="Helical" evidence="7">
    <location>
        <begin position="180"/>
        <end position="198"/>
    </location>
</feature>
<dbReference type="InterPro" id="IPR006153">
    <property type="entry name" value="Cation/H_exchanger_TM"/>
</dbReference>
<dbReference type="AlphaFoldDB" id="A0A220U8D0"/>
<evidence type="ECO:0000259" key="8">
    <source>
        <dbReference type="Pfam" id="PF00999"/>
    </source>
</evidence>
<dbReference type="OrthoDB" id="9781411at2"/>
<dbReference type="GO" id="GO:1902600">
    <property type="term" value="P:proton transmembrane transport"/>
    <property type="evidence" value="ECO:0007669"/>
    <property type="project" value="InterPro"/>
</dbReference>
<accession>A0A220U8D0</accession>
<dbReference type="GO" id="GO:0016020">
    <property type="term" value="C:membrane"/>
    <property type="evidence" value="ECO:0007669"/>
    <property type="project" value="UniProtKB-SubCell"/>
</dbReference>
<keyword evidence="6 7" id="KW-0472">Membrane</keyword>